<dbReference type="SUPFAM" id="SSF47370">
    <property type="entry name" value="Bromodomain"/>
    <property type="match status" value="1"/>
</dbReference>
<dbReference type="SMART" id="SM00297">
    <property type="entry name" value="BROMO"/>
    <property type="match status" value="1"/>
</dbReference>
<dbReference type="Pfam" id="PF00439">
    <property type="entry name" value="Bromodomain"/>
    <property type="match status" value="1"/>
</dbReference>
<dbReference type="GO" id="GO:0005634">
    <property type="term" value="C:nucleus"/>
    <property type="evidence" value="ECO:0007669"/>
    <property type="project" value="TreeGrafter"/>
</dbReference>
<dbReference type="GO" id="GO:0043657">
    <property type="term" value="C:host cell"/>
    <property type="evidence" value="ECO:0007669"/>
    <property type="project" value="UniProtKB-SubCell"/>
</dbReference>
<evidence type="ECO:0000313" key="9">
    <source>
        <dbReference type="Proteomes" id="UP000251314"/>
    </source>
</evidence>
<comment type="caution">
    <text evidence="8">The sequence shown here is derived from an EMBL/GenBank/DDBJ whole genome shotgun (WGS) entry which is preliminary data.</text>
</comment>
<dbReference type="InterPro" id="IPR036427">
    <property type="entry name" value="Bromodomain-like_sf"/>
</dbReference>
<dbReference type="InterPro" id="IPR001487">
    <property type="entry name" value="Bromodomain"/>
</dbReference>
<reference evidence="8 9" key="1">
    <citation type="submission" date="2018-01" db="EMBL/GenBank/DDBJ databases">
        <title>Draft genome of the strawberry crown rot pathogen Phytophthora cactorum.</title>
        <authorList>
            <person name="Armitage A.D."/>
            <person name="Lysoe E."/>
            <person name="Nellist C.F."/>
            <person name="Harrison R.J."/>
            <person name="Brurberg M.B."/>
        </authorList>
    </citation>
    <scope>NUCLEOTIDE SEQUENCE [LARGE SCALE GENOMIC DNA]</scope>
    <source>
        <strain evidence="8 9">10300</strain>
    </source>
</reference>
<feature type="compositionally biased region" description="Basic and acidic residues" evidence="6">
    <location>
        <begin position="134"/>
        <end position="153"/>
    </location>
</feature>
<feature type="domain" description="Bromo" evidence="7">
    <location>
        <begin position="191"/>
        <end position="266"/>
    </location>
</feature>
<evidence type="ECO:0000256" key="4">
    <source>
        <dbReference type="ARBA" id="ARBA00023117"/>
    </source>
</evidence>
<evidence type="ECO:0000256" key="1">
    <source>
        <dbReference type="ARBA" id="ARBA00004340"/>
    </source>
</evidence>
<feature type="region of interest" description="Disordered" evidence="6">
    <location>
        <begin position="102"/>
        <end position="167"/>
    </location>
</feature>
<proteinExistence type="predicted"/>
<dbReference type="STRING" id="29920.A0A329SZQ2"/>
<dbReference type="GO" id="GO:0006338">
    <property type="term" value="P:chromatin remodeling"/>
    <property type="evidence" value="ECO:0007669"/>
    <property type="project" value="TreeGrafter"/>
</dbReference>
<keyword evidence="4 5" id="KW-0103">Bromodomain</keyword>
<evidence type="ECO:0000256" key="5">
    <source>
        <dbReference type="PROSITE-ProRule" id="PRU00035"/>
    </source>
</evidence>
<dbReference type="Gene3D" id="1.20.920.10">
    <property type="entry name" value="Bromodomain-like"/>
    <property type="match status" value="1"/>
</dbReference>
<dbReference type="PROSITE" id="PS50014">
    <property type="entry name" value="BROMODOMAIN_2"/>
    <property type="match status" value="1"/>
</dbReference>
<dbReference type="AlphaFoldDB" id="A0A329SZQ2"/>
<dbReference type="Pfam" id="PF20147">
    <property type="entry name" value="Crinkler"/>
    <property type="match status" value="1"/>
</dbReference>
<dbReference type="PANTHER" id="PTHR22880:SF225">
    <property type="entry name" value="BROMODOMAIN-CONTAINING PROTEIN BET-1-RELATED"/>
    <property type="match status" value="1"/>
</dbReference>
<evidence type="ECO:0000256" key="6">
    <source>
        <dbReference type="SAM" id="MobiDB-lite"/>
    </source>
</evidence>
<dbReference type="PRINTS" id="PR00503">
    <property type="entry name" value="BROMODOMAIN"/>
</dbReference>
<accession>A0A329SZQ2</accession>
<dbReference type="CDD" id="cd04369">
    <property type="entry name" value="Bromodomain"/>
    <property type="match status" value="1"/>
</dbReference>
<dbReference type="VEuPathDB" id="FungiDB:PC110_g2618"/>
<organism evidence="8 9">
    <name type="scientific">Phytophthora cactorum</name>
    <dbReference type="NCBI Taxonomy" id="29920"/>
    <lineage>
        <taxon>Eukaryota</taxon>
        <taxon>Sar</taxon>
        <taxon>Stramenopiles</taxon>
        <taxon>Oomycota</taxon>
        <taxon>Peronosporomycetes</taxon>
        <taxon>Peronosporales</taxon>
        <taxon>Peronosporaceae</taxon>
        <taxon>Phytophthora</taxon>
    </lineage>
</organism>
<evidence type="ECO:0000313" key="8">
    <source>
        <dbReference type="EMBL" id="RAW41152.1"/>
    </source>
</evidence>
<protein>
    <recommendedName>
        <fullName evidence="7">Bromo domain-containing protein</fullName>
    </recommendedName>
</protein>
<evidence type="ECO:0000256" key="2">
    <source>
        <dbReference type="ARBA" id="ARBA00004613"/>
    </source>
</evidence>
<evidence type="ECO:0000259" key="7">
    <source>
        <dbReference type="PROSITE" id="PS50014"/>
    </source>
</evidence>
<dbReference type="InterPro" id="IPR045379">
    <property type="entry name" value="Crinkler_N"/>
</dbReference>
<sequence length="523" mass="58770">MANATLDPEQFYLIRGTQNIEADEVDYRSLMTHYKLEPHLAKMAETSLPSTYHHLLRGVGEARDSLTPGESKGDLLSLLEGVPFDRPIEPLPESVVKSALQLPTGNKSGPVMHPLKSRKAPGLIHAPPPTGVERVAHAEKQKGKAKDDKDRKEKKEKKKKKREREDATTLQKLLAPLVTELRGLTWTGWVVGGKPGNPFLQKFTKENCKRLGVPNYFDYVKSPMDLTRMKEKVEHAEYTKIDQFSADIKLMAANAKTFNRVGEPVHQMAIEIEQLYGSKLPVYKKMFDDLQQERKKRKKDKKKRKEKKKENVFPVGIDPNLRVGHLKKAIKDKSDGEITVPRTKLQLFLAKKDGGGWPDRAGTTAVPLDERGHPEGVAWMDESLRLNNDAYFGKDLQPVDARIHVLVVVPGSSALSQQLQRIAHQAVACELPAKIIGRLEETHVVLVKSPPMTGKTSLATLGSHTLVNRHMEEEEEEEETAVFNFSVLGMTENQTFEGIFKERCKAKWLFAKAASDLVMLFSS</sequence>
<comment type="subcellular location">
    <subcellularLocation>
        <location evidence="1">Host cell</location>
    </subcellularLocation>
    <subcellularLocation>
        <location evidence="2">Secreted</location>
    </subcellularLocation>
</comment>
<name>A0A329SZQ2_9STRA</name>
<dbReference type="GO" id="GO:0000785">
    <property type="term" value="C:chromatin"/>
    <property type="evidence" value="ECO:0007669"/>
    <property type="project" value="TreeGrafter"/>
</dbReference>
<dbReference type="PANTHER" id="PTHR22880">
    <property type="entry name" value="FALZ-RELATED BROMODOMAIN-CONTAINING PROTEINS"/>
    <property type="match status" value="1"/>
</dbReference>
<evidence type="ECO:0000256" key="3">
    <source>
        <dbReference type="ARBA" id="ARBA00022525"/>
    </source>
</evidence>
<dbReference type="InterPro" id="IPR050935">
    <property type="entry name" value="Bromo_chromatin_reader"/>
</dbReference>
<gene>
    <name evidence="8" type="ORF">PC110_g2618</name>
</gene>
<dbReference type="Proteomes" id="UP000251314">
    <property type="component" value="Unassembled WGS sequence"/>
</dbReference>
<dbReference type="GO" id="GO:0005576">
    <property type="term" value="C:extracellular region"/>
    <property type="evidence" value="ECO:0007669"/>
    <property type="project" value="UniProtKB-SubCell"/>
</dbReference>
<dbReference type="GO" id="GO:0006355">
    <property type="term" value="P:regulation of DNA-templated transcription"/>
    <property type="evidence" value="ECO:0007669"/>
    <property type="project" value="TreeGrafter"/>
</dbReference>
<dbReference type="OrthoDB" id="21449at2759"/>
<keyword evidence="9" id="KW-1185">Reference proteome</keyword>
<dbReference type="EMBL" id="MJFZ01000035">
    <property type="protein sequence ID" value="RAW41152.1"/>
    <property type="molecule type" value="Genomic_DNA"/>
</dbReference>
<keyword evidence="3" id="KW-0964">Secreted</keyword>